<proteinExistence type="predicted"/>
<keyword evidence="2" id="KW-1185">Reference proteome</keyword>
<reference evidence="1 2" key="1">
    <citation type="submission" date="2021-07" db="EMBL/GenBank/DDBJ databases">
        <authorList>
            <person name="Palmer J.M."/>
        </authorList>
    </citation>
    <scope>NUCLEOTIDE SEQUENCE [LARGE SCALE GENOMIC DNA]</scope>
    <source>
        <strain evidence="1 2">AT_MEX2019</strain>
        <tissue evidence="1">Muscle</tissue>
    </source>
</reference>
<sequence>MSQPIKSRENLDIVLMEGTASWVKWFRRRKGRQAAAGVEACSTRGVRPDLGRAQCHFTATCLMFIVCICEI</sequence>
<organism evidence="1 2">
    <name type="scientific">Ataeniobius toweri</name>
    <dbReference type="NCBI Taxonomy" id="208326"/>
    <lineage>
        <taxon>Eukaryota</taxon>
        <taxon>Metazoa</taxon>
        <taxon>Chordata</taxon>
        <taxon>Craniata</taxon>
        <taxon>Vertebrata</taxon>
        <taxon>Euteleostomi</taxon>
        <taxon>Actinopterygii</taxon>
        <taxon>Neopterygii</taxon>
        <taxon>Teleostei</taxon>
        <taxon>Neoteleostei</taxon>
        <taxon>Acanthomorphata</taxon>
        <taxon>Ovalentaria</taxon>
        <taxon>Atherinomorphae</taxon>
        <taxon>Cyprinodontiformes</taxon>
        <taxon>Goodeidae</taxon>
        <taxon>Ataeniobius</taxon>
    </lineage>
</organism>
<accession>A0ABU7AEV7</accession>
<evidence type="ECO:0000313" key="1">
    <source>
        <dbReference type="EMBL" id="MED6236702.1"/>
    </source>
</evidence>
<dbReference type="EMBL" id="JAHUTI010012581">
    <property type="protein sequence ID" value="MED6236702.1"/>
    <property type="molecule type" value="Genomic_DNA"/>
</dbReference>
<gene>
    <name evidence="1" type="ORF">ATANTOWER_013015</name>
</gene>
<comment type="caution">
    <text evidence="1">The sequence shown here is derived from an EMBL/GenBank/DDBJ whole genome shotgun (WGS) entry which is preliminary data.</text>
</comment>
<protein>
    <submittedName>
        <fullName evidence="1">Uncharacterized protein</fullName>
    </submittedName>
</protein>
<name>A0ABU7AEV7_9TELE</name>
<dbReference type="Proteomes" id="UP001345963">
    <property type="component" value="Unassembled WGS sequence"/>
</dbReference>
<evidence type="ECO:0000313" key="2">
    <source>
        <dbReference type="Proteomes" id="UP001345963"/>
    </source>
</evidence>